<protein>
    <submittedName>
        <fullName evidence="1">Uncharacterized protein</fullName>
    </submittedName>
</protein>
<accession>A0ACC2KX97</accession>
<sequence length="562" mass="63864">MSYPHHYISFYKAFLLLLPFLGTIIQGSPLQFSFPPLEKEELEKYYFLGYPSFSELALHISCDSKYLPFPNRVIYQKPFKLSKRRIGWPVHAFFNTTFVFNFPKESSQGHAFAFLLSSHPMVLNKDEFLLQFTTTENNSLKVTIKDSTTQVPQPLMLILNLSIGLDVHANVIYDGNSKSLSVHVSTHNGTKIYNASSPHDLSKVLLRQAFVGFSSSSGNENIKSWTFSTKDAERRKWARPICIKTAIVAIVLFFLVSLVLWIIRSRHSRRPSCLDIESVLADSTIGPHRFQLKQLKAATKNFDPTHKLGQGGFGTVYKGSLNKVAVDIAVKRVSKDSLQRRQEFLAEVTTFNSIRHKNIVKLLGWCNEGDELLLVYELLPKGSLDKLIFSKDDMVLSWERRHGIITGVASALCYLHDGCEMKVLHRDVKAGNVMMDSDYNARLGDFGLARTMQRNERNPSLKSYTAVTEAEKKVHLRRISFGFELHLGDPSSLSKHKRGHPKLNNSKSKSSVRKGNRGWQMARIFSLLFVIMGQEWSRLDLRAMMLQGLSFLALWVARATQV</sequence>
<dbReference type="EMBL" id="CM056819">
    <property type="protein sequence ID" value="KAJ8625625.1"/>
    <property type="molecule type" value="Genomic_DNA"/>
</dbReference>
<name>A0ACC2KX97_PERAE</name>
<dbReference type="Proteomes" id="UP001234297">
    <property type="component" value="Chromosome 11"/>
</dbReference>
<comment type="caution">
    <text evidence="1">The sequence shown here is derived from an EMBL/GenBank/DDBJ whole genome shotgun (WGS) entry which is preliminary data.</text>
</comment>
<evidence type="ECO:0000313" key="1">
    <source>
        <dbReference type="EMBL" id="KAJ8625625.1"/>
    </source>
</evidence>
<gene>
    <name evidence="1" type="ORF">MRB53_034155</name>
</gene>
<evidence type="ECO:0000313" key="2">
    <source>
        <dbReference type="Proteomes" id="UP001234297"/>
    </source>
</evidence>
<organism evidence="1 2">
    <name type="scientific">Persea americana</name>
    <name type="common">Avocado</name>
    <dbReference type="NCBI Taxonomy" id="3435"/>
    <lineage>
        <taxon>Eukaryota</taxon>
        <taxon>Viridiplantae</taxon>
        <taxon>Streptophyta</taxon>
        <taxon>Embryophyta</taxon>
        <taxon>Tracheophyta</taxon>
        <taxon>Spermatophyta</taxon>
        <taxon>Magnoliopsida</taxon>
        <taxon>Magnoliidae</taxon>
        <taxon>Laurales</taxon>
        <taxon>Lauraceae</taxon>
        <taxon>Persea</taxon>
    </lineage>
</organism>
<reference evidence="1 2" key="1">
    <citation type="journal article" date="2022" name="Hortic Res">
        <title>A haplotype resolved chromosomal level avocado genome allows analysis of novel avocado genes.</title>
        <authorList>
            <person name="Nath O."/>
            <person name="Fletcher S.J."/>
            <person name="Hayward A."/>
            <person name="Shaw L.M."/>
            <person name="Masouleh A.K."/>
            <person name="Furtado A."/>
            <person name="Henry R.J."/>
            <person name="Mitter N."/>
        </authorList>
    </citation>
    <scope>NUCLEOTIDE SEQUENCE [LARGE SCALE GENOMIC DNA]</scope>
    <source>
        <strain evidence="2">cv. Hass</strain>
    </source>
</reference>
<proteinExistence type="predicted"/>
<keyword evidence="2" id="KW-1185">Reference proteome</keyword>